<gene>
    <name evidence="1" type="ORF">LTR91_008895</name>
</gene>
<dbReference type="EMBL" id="JAUJLE010000070">
    <property type="protein sequence ID" value="KAK0990582.1"/>
    <property type="molecule type" value="Genomic_DNA"/>
</dbReference>
<comment type="caution">
    <text evidence="1">The sequence shown here is derived from an EMBL/GenBank/DDBJ whole genome shotgun (WGS) entry which is preliminary data.</text>
</comment>
<organism evidence="1 2">
    <name type="scientific">Friedmanniomyces endolithicus</name>
    <dbReference type="NCBI Taxonomy" id="329885"/>
    <lineage>
        <taxon>Eukaryota</taxon>
        <taxon>Fungi</taxon>
        <taxon>Dikarya</taxon>
        <taxon>Ascomycota</taxon>
        <taxon>Pezizomycotina</taxon>
        <taxon>Dothideomycetes</taxon>
        <taxon>Dothideomycetidae</taxon>
        <taxon>Mycosphaerellales</taxon>
        <taxon>Teratosphaeriaceae</taxon>
        <taxon>Friedmanniomyces</taxon>
    </lineage>
</organism>
<proteinExistence type="predicted"/>
<name>A0AAN6QTQ5_9PEZI</name>
<evidence type="ECO:0000313" key="1">
    <source>
        <dbReference type="EMBL" id="KAK0990582.1"/>
    </source>
</evidence>
<keyword evidence="2" id="KW-1185">Reference proteome</keyword>
<sequence>MAASEVIEIAPHGDVLLLCGEQVGEGKIVGLRVNSHIMSYGSPVFKALLGPVFKEGTTLAASSTVGVPLPEDNPEHMARLCNIFHMRGDNVSQFDLISLEEFAQLCDKYDCTLATKPAVERYILAVLPTVEVGTMDYYLGIAVTLRCVDAVKRIAVLLIHQATRPITEIVAPKGLKLGTTCTKIDKTFHEARREISTFIESVIDAQHMNRGLNSRCDTKCTVGMRRVFSLLTQLKAYKLWSSTTERVSLESMLRCMENLRLHDPVDLSPCKLDEQYCAKGYGNTRLECYQPHFGEIASQIRQLIEAMEFPELGKAS</sequence>
<dbReference type="AlphaFoldDB" id="A0AAN6QTQ5"/>
<reference evidence="1" key="1">
    <citation type="submission" date="2023-06" db="EMBL/GenBank/DDBJ databases">
        <title>Black Yeasts Isolated from many extreme environments.</title>
        <authorList>
            <person name="Coleine C."/>
            <person name="Stajich J.E."/>
            <person name="Selbmann L."/>
        </authorList>
    </citation>
    <scope>NUCLEOTIDE SEQUENCE</scope>
    <source>
        <strain evidence="1">CCFEE 5200</strain>
    </source>
</reference>
<evidence type="ECO:0000313" key="2">
    <source>
        <dbReference type="Proteomes" id="UP001175353"/>
    </source>
</evidence>
<protein>
    <recommendedName>
        <fullName evidence="3">BTB domain-containing protein</fullName>
    </recommendedName>
</protein>
<accession>A0AAN6QTQ5</accession>
<evidence type="ECO:0008006" key="3">
    <source>
        <dbReference type="Google" id="ProtNLM"/>
    </source>
</evidence>
<dbReference type="Proteomes" id="UP001175353">
    <property type="component" value="Unassembled WGS sequence"/>
</dbReference>